<accession>A0A0R3SQJ5</accession>
<dbReference type="Proteomes" id="UP000321570">
    <property type="component" value="Unassembled WGS sequence"/>
</dbReference>
<reference evidence="3 5" key="3">
    <citation type="submission" date="2019-07" db="EMBL/GenBank/DDBJ databases">
        <authorList>
            <person name="Jastrzebski P J."/>
            <person name="Paukszto L."/>
            <person name="Jastrzebski P J."/>
        </authorList>
    </citation>
    <scope>NUCLEOTIDE SEQUENCE [LARGE SCALE GENOMIC DNA]</scope>
    <source>
        <strain evidence="3 5">WMS-il1</strain>
    </source>
</reference>
<evidence type="ECO:0000313" key="6">
    <source>
        <dbReference type="WBParaSite" id="HDID_0000735101-mRNA-1"/>
    </source>
</evidence>
<evidence type="ECO:0000313" key="3">
    <source>
        <dbReference type="EMBL" id="VUZ44828.1"/>
    </source>
</evidence>
<gene>
    <name evidence="2" type="ORF">HDID_LOCUS7349</name>
    <name evidence="3" type="ORF">WMSIL1_LOCUS4785</name>
</gene>
<sequence>MTCHKRCTYFFITLFSLVALAAISLEFVFPILHKNPSGCYGILFDCTTCPTVQTISSIKDCKFTFESNKDSKYLSSLATAGVAYGIIIIMTLVAFLLACGLCCSHSSWPRFISRFVVAYLVLDIFALGANAAAMGIWVLMKQNSETFANPFWIGWGANGVLLILLIMLITLRCCEVRRSGSSHDETLSLDQPLFRSLTTMTPSTVIKGKP</sequence>
<feature type="transmembrane region" description="Helical" evidence="1">
    <location>
        <begin position="152"/>
        <end position="171"/>
    </location>
</feature>
<keyword evidence="1" id="KW-0812">Transmembrane</keyword>
<name>A0A0R3SQJ5_HYMDI</name>
<keyword evidence="5" id="KW-1185">Reference proteome</keyword>
<evidence type="ECO:0000313" key="4">
    <source>
        <dbReference type="Proteomes" id="UP000274504"/>
    </source>
</evidence>
<proteinExistence type="predicted"/>
<protein>
    <submittedName>
        <fullName evidence="6">Transmembrane protein</fullName>
    </submittedName>
</protein>
<reference evidence="2 4" key="2">
    <citation type="submission" date="2018-11" db="EMBL/GenBank/DDBJ databases">
        <authorList>
            <consortium name="Pathogen Informatics"/>
        </authorList>
    </citation>
    <scope>NUCLEOTIDE SEQUENCE [LARGE SCALE GENOMIC DNA]</scope>
</reference>
<evidence type="ECO:0000313" key="5">
    <source>
        <dbReference type="Proteomes" id="UP000321570"/>
    </source>
</evidence>
<feature type="transmembrane region" description="Helical" evidence="1">
    <location>
        <begin position="82"/>
        <end position="103"/>
    </location>
</feature>
<reference evidence="6" key="1">
    <citation type="submission" date="2017-02" db="UniProtKB">
        <authorList>
            <consortium name="WormBaseParasite"/>
        </authorList>
    </citation>
    <scope>IDENTIFICATION</scope>
</reference>
<evidence type="ECO:0000313" key="2">
    <source>
        <dbReference type="EMBL" id="VDL59667.1"/>
    </source>
</evidence>
<dbReference type="OrthoDB" id="6282689at2759"/>
<dbReference type="WBParaSite" id="HDID_0000735101-mRNA-1">
    <property type="protein sequence ID" value="HDID_0000735101-mRNA-1"/>
    <property type="gene ID" value="HDID_0000735101"/>
</dbReference>
<dbReference type="AlphaFoldDB" id="A0A0R3SQJ5"/>
<dbReference type="EMBL" id="UYSG01010927">
    <property type="protein sequence ID" value="VDL59667.1"/>
    <property type="molecule type" value="Genomic_DNA"/>
</dbReference>
<dbReference type="Proteomes" id="UP000274504">
    <property type="component" value="Unassembled WGS sequence"/>
</dbReference>
<feature type="transmembrane region" description="Helical" evidence="1">
    <location>
        <begin position="7"/>
        <end position="32"/>
    </location>
</feature>
<keyword evidence="1" id="KW-1133">Transmembrane helix</keyword>
<keyword evidence="1" id="KW-0472">Membrane</keyword>
<feature type="transmembrane region" description="Helical" evidence="1">
    <location>
        <begin position="115"/>
        <end position="140"/>
    </location>
</feature>
<dbReference type="EMBL" id="CABIJS010000144">
    <property type="protein sequence ID" value="VUZ44828.1"/>
    <property type="molecule type" value="Genomic_DNA"/>
</dbReference>
<organism evidence="6">
    <name type="scientific">Hymenolepis diminuta</name>
    <name type="common">Rat tapeworm</name>
    <dbReference type="NCBI Taxonomy" id="6216"/>
    <lineage>
        <taxon>Eukaryota</taxon>
        <taxon>Metazoa</taxon>
        <taxon>Spiralia</taxon>
        <taxon>Lophotrochozoa</taxon>
        <taxon>Platyhelminthes</taxon>
        <taxon>Cestoda</taxon>
        <taxon>Eucestoda</taxon>
        <taxon>Cyclophyllidea</taxon>
        <taxon>Hymenolepididae</taxon>
        <taxon>Hymenolepis</taxon>
    </lineage>
</organism>
<evidence type="ECO:0000256" key="1">
    <source>
        <dbReference type="SAM" id="Phobius"/>
    </source>
</evidence>